<dbReference type="Proteomes" id="UP000002051">
    <property type="component" value="Unassembled WGS sequence"/>
</dbReference>
<reference evidence="1 3" key="2">
    <citation type="journal article" date="2014" name="BMC Genomics">
        <title>An improved genome release (version Mt4.0) for the model legume Medicago truncatula.</title>
        <authorList>
            <person name="Tang H."/>
            <person name="Krishnakumar V."/>
            <person name="Bidwell S."/>
            <person name="Rosen B."/>
            <person name="Chan A."/>
            <person name="Zhou S."/>
            <person name="Gentzbittel L."/>
            <person name="Childs K.L."/>
            <person name="Yandell M."/>
            <person name="Gundlach H."/>
            <person name="Mayer K.F."/>
            <person name="Schwartz D.C."/>
            <person name="Town C.D."/>
        </authorList>
    </citation>
    <scope>GENOME REANNOTATION</scope>
    <source>
        <strain evidence="1">A17</strain>
        <strain evidence="2 3">cv. Jemalong A17</strain>
    </source>
</reference>
<name>A0A072VRX1_MEDTR</name>
<evidence type="ECO:0000313" key="1">
    <source>
        <dbReference type="EMBL" id="KEH44406.1"/>
    </source>
</evidence>
<evidence type="ECO:0000313" key="3">
    <source>
        <dbReference type="Proteomes" id="UP000002051"/>
    </source>
</evidence>
<keyword evidence="3" id="KW-1185">Reference proteome</keyword>
<dbReference type="EnsemblPlants" id="KEH44406">
    <property type="protein sequence ID" value="KEH44406"/>
    <property type="gene ID" value="MTR_1g113060"/>
</dbReference>
<gene>
    <name evidence="1" type="ordered locus">MTR_1g113060</name>
</gene>
<reference evidence="2" key="3">
    <citation type="submission" date="2015-04" db="UniProtKB">
        <authorList>
            <consortium name="EnsemblPlants"/>
        </authorList>
    </citation>
    <scope>IDENTIFICATION</scope>
    <source>
        <strain evidence="2">cv. Jemalong A17</strain>
    </source>
</reference>
<accession>A0A072VRX1</accession>
<dbReference type="HOGENOM" id="CLU_2213803_0_0_1"/>
<evidence type="ECO:0000313" key="2">
    <source>
        <dbReference type="EnsemblPlants" id="KEH44406"/>
    </source>
</evidence>
<proteinExistence type="predicted"/>
<dbReference type="EMBL" id="CM001217">
    <property type="protein sequence ID" value="KEH44406.1"/>
    <property type="molecule type" value="Genomic_DNA"/>
</dbReference>
<reference evidence="1 3" key="1">
    <citation type="journal article" date="2011" name="Nature">
        <title>The Medicago genome provides insight into the evolution of rhizobial symbioses.</title>
        <authorList>
            <person name="Young N.D."/>
            <person name="Debelle F."/>
            <person name="Oldroyd G.E."/>
            <person name="Geurts R."/>
            <person name="Cannon S.B."/>
            <person name="Udvardi M.K."/>
            <person name="Benedito V.A."/>
            <person name="Mayer K.F."/>
            <person name="Gouzy J."/>
            <person name="Schoof H."/>
            <person name="Van de Peer Y."/>
            <person name="Proost S."/>
            <person name="Cook D.R."/>
            <person name="Meyers B.C."/>
            <person name="Spannagl M."/>
            <person name="Cheung F."/>
            <person name="De Mita S."/>
            <person name="Krishnakumar V."/>
            <person name="Gundlach H."/>
            <person name="Zhou S."/>
            <person name="Mudge J."/>
            <person name="Bharti A.K."/>
            <person name="Murray J.D."/>
            <person name="Naoumkina M.A."/>
            <person name="Rosen B."/>
            <person name="Silverstein K.A."/>
            <person name="Tang H."/>
            <person name="Rombauts S."/>
            <person name="Zhao P.X."/>
            <person name="Zhou P."/>
            <person name="Barbe V."/>
            <person name="Bardou P."/>
            <person name="Bechner M."/>
            <person name="Bellec A."/>
            <person name="Berger A."/>
            <person name="Berges H."/>
            <person name="Bidwell S."/>
            <person name="Bisseling T."/>
            <person name="Choisne N."/>
            <person name="Couloux A."/>
            <person name="Denny R."/>
            <person name="Deshpande S."/>
            <person name="Dai X."/>
            <person name="Doyle J.J."/>
            <person name="Dudez A.M."/>
            <person name="Farmer A.D."/>
            <person name="Fouteau S."/>
            <person name="Franken C."/>
            <person name="Gibelin C."/>
            <person name="Gish J."/>
            <person name="Goldstein S."/>
            <person name="Gonzalez A.J."/>
            <person name="Green P.J."/>
            <person name="Hallab A."/>
            <person name="Hartog M."/>
            <person name="Hua A."/>
            <person name="Humphray S.J."/>
            <person name="Jeong D.H."/>
            <person name="Jing Y."/>
            <person name="Jocker A."/>
            <person name="Kenton S.M."/>
            <person name="Kim D.J."/>
            <person name="Klee K."/>
            <person name="Lai H."/>
            <person name="Lang C."/>
            <person name="Lin S."/>
            <person name="Macmil S.L."/>
            <person name="Magdelenat G."/>
            <person name="Matthews L."/>
            <person name="McCorrison J."/>
            <person name="Monaghan E.L."/>
            <person name="Mun J.H."/>
            <person name="Najar F.Z."/>
            <person name="Nicholson C."/>
            <person name="Noirot C."/>
            <person name="O'Bleness M."/>
            <person name="Paule C.R."/>
            <person name="Poulain J."/>
            <person name="Prion F."/>
            <person name="Qin B."/>
            <person name="Qu C."/>
            <person name="Retzel E.F."/>
            <person name="Riddle C."/>
            <person name="Sallet E."/>
            <person name="Samain S."/>
            <person name="Samson N."/>
            <person name="Sanders I."/>
            <person name="Saurat O."/>
            <person name="Scarpelli C."/>
            <person name="Schiex T."/>
            <person name="Segurens B."/>
            <person name="Severin A.J."/>
            <person name="Sherrier D.J."/>
            <person name="Shi R."/>
            <person name="Sims S."/>
            <person name="Singer S.R."/>
            <person name="Sinharoy S."/>
            <person name="Sterck L."/>
            <person name="Viollet A."/>
            <person name="Wang B.B."/>
            <person name="Wang K."/>
            <person name="Wang M."/>
            <person name="Wang X."/>
            <person name="Warfsmann J."/>
            <person name="Weissenbach J."/>
            <person name="White D.D."/>
            <person name="White J.D."/>
            <person name="Wiley G.B."/>
            <person name="Wincker P."/>
            <person name="Xing Y."/>
            <person name="Yang L."/>
            <person name="Yao Z."/>
            <person name="Ying F."/>
            <person name="Zhai J."/>
            <person name="Zhou L."/>
            <person name="Zuber A."/>
            <person name="Denarie J."/>
            <person name="Dixon R.A."/>
            <person name="May G.D."/>
            <person name="Schwartz D.C."/>
            <person name="Rogers J."/>
            <person name="Quetier F."/>
            <person name="Town C.D."/>
            <person name="Roe B.A."/>
        </authorList>
    </citation>
    <scope>NUCLEOTIDE SEQUENCE [LARGE SCALE GENOMIC DNA]</scope>
    <source>
        <strain evidence="1">A17</strain>
        <strain evidence="2 3">cv. Jemalong A17</strain>
    </source>
</reference>
<dbReference type="AlphaFoldDB" id="A0A072VRX1"/>
<organism evidence="1 3">
    <name type="scientific">Medicago truncatula</name>
    <name type="common">Barrel medic</name>
    <name type="synonym">Medicago tribuloides</name>
    <dbReference type="NCBI Taxonomy" id="3880"/>
    <lineage>
        <taxon>Eukaryota</taxon>
        <taxon>Viridiplantae</taxon>
        <taxon>Streptophyta</taxon>
        <taxon>Embryophyta</taxon>
        <taxon>Tracheophyta</taxon>
        <taxon>Spermatophyta</taxon>
        <taxon>Magnoliopsida</taxon>
        <taxon>eudicotyledons</taxon>
        <taxon>Gunneridae</taxon>
        <taxon>Pentapetalae</taxon>
        <taxon>rosids</taxon>
        <taxon>fabids</taxon>
        <taxon>Fabales</taxon>
        <taxon>Fabaceae</taxon>
        <taxon>Papilionoideae</taxon>
        <taxon>50 kb inversion clade</taxon>
        <taxon>NPAAA clade</taxon>
        <taxon>Hologalegina</taxon>
        <taxon>IRL clade</taxon>
        <taxon>Trifolieae</taxon>
        <taxon>Medicago</taxon>
    </lineage>
</organism>
<sequence length="107" mass="11583">MFTGLTILRITSFKPASCGIKDENNTVSLERPGDHVLNEIPMSGGINESAIVLDCSNLDREMSIVIPLSRSALNLSSTQAYVNERMFISVASFSSLSMSFLSIPPSL</sequence>
<protein>
    <submittedName>
        <fullName evidence="1 2">Uncharacterized protein</fullName>
    </submittedName>
</protein>